<feature type="transmembrane region" description="Helical" evidence="1">
    <location>
        <begin position="87"/>
        <end position="105"/>
    </location>
</feature>
<feature type="transmembrane region" description="Helical" evidence="1">
    <location>
        <begin position="111"/>
        <end position="136"/>
    </location>
</feature>
<organism evidence="2 3">
    <name type="scientific">Candidatus Ruthenibacterium merdavium</name>
    <dbReference type="NCBI Taxonomy" id="2838752"/>
    <lineage>
        <taxon>Bacteria</taxon>
        <taxon>Bacillati</taxon>
        <taxon>Bacillota</taxon>
        <taxon>Clostridia</taxon>
        <taxon>Eubacteriales</taxon>
        <taxon>Oscillospiraceae</taxon>
        <taxon>Ruthenibacterium</taxon>
    </lineage>
</organism>
<sequence length="157" mass="17031">MKKKIIYDAASGFPIGIAVGFLFSLIVSVLIGDGSFYPVMPELAVKTGSELNAVILQTVLCGALGSVFKGASIVWELESWSLLKQTGVYFAIGCVAMAAAAYTAGWMHSSILGALFFIAAFGVIFVLIWIVQYFLWKRKVEQINERLKKGGAIQQND</sequence>
<protein>
    <submittedName>
        <fullName evidence="2">DUF3021 domain-containing protein</fullName>
    </submittedName>
</protein>
<keyword evidence="1" id="KW-0812">Transmembrane</keyword>
<dbReference type="Pfam" id="PF11457">
    <property type="entry name" value="DUF3021"/>
    <property type="match status" value="1"/>
</dbReference>
<evidence type="ECO:0000313" key="2">
    <source>
        <dbReference type="EMBL" id="HJC71336.1"/>
    </source>
</evidence>
<dbReference type="AlphaFoldDB" id="A0A9D2TJG3"/>
<gene>
    <name evidence="2" type="ORF">H9698_00885</name>
</gene>
<dbReference type="InterPro" id="IPR021560">
    <property type="entry name" value="DUF3021"/>
</dbReference>
<reference evidence="2" key="2">
    <citation type="submission" date="2021-04" db="EMBL/GenBank/DDBJ databases">
        <authorList>
            <person name="Gilroy R."/>
        </authorList>
    </citation>
    <scope>NUCLEOTIDE SEQUENCE</scope>
    <source>
        <strain evidence="2">5933</strain>
    </source>
</reference>
<proteinExistence type="predicted"/>
<keyword evidence="1" id="KW-0472">Membrane</keyword>
<evidence type="ECO:0000313" key="3">
    <source>
        <dbReference type="Proteomes" id="UP000823918"/>
    </source>
</evidence>
<comment type="caution">
    <text evidence="2">The sequence shown here is derived from an EMBL/GenBank/DDBJ whole genome shotgun (WGS) entry which is preliminary data.</text>
</comment>
<keyword evidence="1" id="KW-1133">Transmembrane helix</keyword>
<feature type="transmembrane region" description="Helical" evidence="1">
    <location>
        <begin position="51"/>
        <end position="75"/>
    </location>
</feature>
<feature type="transmembrane region" description="Helical" evidence="1">
    <location>
        <begin position="12"/>
        <end position="31"/>
    </location>
</feature>
<dbReference type="EMBL" id="DWWA01000007">
    <property type="protein sequence ID" value="HJC71336.1"/>
    <property type="molecule type" value="Genomic_DNA"/>
</dbReference>
<dbReference type="Proteomes" id="UP000823918">
    <property type="component" value="Unassembled WGS sequence"/>
</dbReference>
<reference evidence="2" key="1">
    <citation type="journal article" date="2021" name="PeerJ">
        <title>Extensive microbial diversity within the chicken gut microbiome revealed by metagenomics and culture.</title>
        <authorList>
            <person name="Gilroy R."/>
            <person name="Ravi A."/>
            <person name="Getino M."/>
            <person name="Pursley I."/>
            <person name="Horton D.L."/>
            <person name="Alikhan N.F."/>
            <person name="Baker D."/>
            <person name="Gharbi K."/>
            <person name="Hall N."/>
            <person name="Watson M."/>
            <person name="Adriaenssens E.M."/>
            <person name="Foster-Nyarko E."/>
            <person name="Jarju S."/>
            <person name="Secka A."/>
            <person name="Antonio M."/>
            <person name="Oren A."/>
            <person name="Chaudhuri R.R."/>
            <person name="La Ragione R."/>
            <person name="Hildebrand F."/>
            <person name="Pallen M.J."/>
        </authorList>
    </citation>
    <scope>NUCLEOTIDE SEQUENCE</scope>
    <source>
        <strain evidence="2">5933</strain>
    </source>
</reference>
<accession>A0A9D2TJG3</accession>
<name>A0A9D2TJG3_9FIRM</name>
<evidence type="ECO:0000256" key="1">
    <source>
        <dbReference type="SAM" id="Phobius"/>
    </source>
</evidence>